<dbReference type="Proteomes" id="UP000324800">
    <property type="component" value="Unassembled WGS sequence"/>
</dbReference>
<comment type="caution">
    <text evidence="2">The sequence shown here is derived from an EMBL/GenBank/DDBJ whole genome shotgun (WGS) entry which is preliminary data.</text>
</comment>
<evidence type="ECO:0000313" key="2">
    <source>
        <dbReference type="EMBL" id="KAA6357487.1"/>
    </source>
</evidence>
<feature type="compositionally biased region" description="Acidic residues" evidence="1">
    <location>
        <begin position="93"/>
        <end position="104"/>
    </location>
</feature>
<reference evidence="2 3" key="1">
    <citation type="submission" date="2019-03" db="EMBL/GenBank/DDBJ databases">
        <title>Single cell metagenomics reveals metabolic interactions within the superorganism composed of flagellate Streblomastix strix and complex community of Bacteroidetes bacteria on its surface.</title>
        <authorList>
            <person name="Treitli S.C."/>
            <person name="Kolisko M."/>
            <person name="Husnik F."/>
            <person name="Keeling P."/>
            <person name="Hampl V."/>
        </authorList>
    </citation>
    <scope>NUCLEOTIDE SEQUENCE [LARGE SCALE GENOMIC DNA]</scope>
    <source>
        <strain evidence="2">ST1C</strain>
    </source>
</reference>
<evidence type="ECO:0000256" key="1">
    <source>
        <dbReference type="SAM" id="MobiDB-lite"/>
    </source>
</evidence>
<protein>
    <submittedName>
        <fullName evidence="2">Uncharacterized protein</fullName>
    </submittedName>
</protein>
<sequence length="152" mass="17958">VISVMEAPASKMCNIDTIASLITNLMRLRQEIINYLKTVLKSDNEQIKISSQFKLQCLSLDSVNCIQIGNISFMITKSKDNIHDLIEEDEWNELEEESNYEDEYYNGNEDKDCYEYDDEEEDEEDDEDGIGTIFYLYYQYRVKIRNQTLKMI</sequence>
<evidence type="ECO:0000313" key="3">
    <source>
        <dbReference type="Proteomes" id="UP000324800"/>
    </source>
</evidence>
<dbReference type="AlphaFoldDB" id="A0A5J4TGY7"/>
<feature type="non-terminal residue" evidence="2">
    <location>
        <position position="1"/>
    </location>
</feature>
<proteinExistence type="predicted"/>
<feature type="region of interest" description="Disordered" evidence="1">
    <location>
        <begin position="93"/>
        <end position="126"/>
    </location>
</feature>
<accession>A0A5J4TGY7</accession>
<feature type="compositionally biased region" description="Acidic residues" evidence="1">
    <location>
        <begin position="115"/>
        <end position="126"/>
    </location>
</feature>
<name>A0A5J4TGY7_9EUKA</name>
<dbReference type="EMBL" id="SNRW01031329">
    <property type="protein sequence ID" value="KAA6357487.1"/>
    <property type="molecule type" value="Genomic_DNA"/>
</dbReference>
<gene>
    <name evidence="2" type="ORF">EZS28_046985</name>
</gene>
<organism evidence="2 3">
    <name type="scientific">Streblomastix strix</name>
    <dbReference type="NCBI Taxonomy" id="222440"/>
    <lineage>
        <taxon>Eukaryota</taxon>
        <taxon>Metamonada</taxon>
        <taxon>Preaxostyla</taxon>
        <taxon>Oxymonadida</taxon>
        <taxon>Streblomastigidae</taxon>
        <taxon>Streblomastix</taxon>
    </lineage>
</organism>